<gene>
    <name evidence="2" type="ORF">GM658_14435</name>
</gene>
<feature type="transmembrane region" description="Helical" evidence="1">
    <location>
        <begin position="462"/>
        <end position="480"/>
    </location>
</feature>
<evidence type="ECO:0000256" key="1">
    <source>
        <dbReference type="SAM" id="Phobius"/>
    </source>
</evidence>
<keyword evidence="1" id="KW-0812">Transmembrane</keyword>
<dbReference type="EMBL" id="WNKX01000009">
    <property type="protein sequence ID" value="MTW11800.1"/>
    <property type="molecule type" value="Genomic_DNA"/>
</dbReference>
<dbReference type="Proteomes" id="UP000472320">
    <property type="component" value="Unassembled WGS sequence"/>
</dbReference>
<feature type="transmembrane region" description="Helical" evidence="1">
    <location>
        <begin position="283"/>
        <end position="304"/>
    </location>
</feature>
<feature type="transmembrane region" description="Helical" evidence="1">
    <location>
        <begin position="171"/>
        <end position="194"/>
    </location>
</feature>
<feature type="transmembrane region" description="Helical" evidence="1">
    <location>
        <begin position="206"/>
        <end position="226"/>
    </location>
</feature>
<dbReference type="OrthoDB" id="8769293at2"/>
<feature type="transmembrane region" description="Helical" evidence="1">
    <location>
        <begin position="66"/>
        <end position="90"/>
    </location>
</feature>
<keyword evidence="1" id="KW-0472">Membrane</keyword>
<protein>
    <submittedName>
        <fullName evidence="2">Uncharacterized protein</fullName>
    </submittedName>
</protein>
<dbReference type="RefSeq" id="WP_155454745.1">
    <property type="nucleotide sequence ID" value="NZ_WNKX01000009.1"/>
</dbReference>
<reference evidence="2 3" key="1">
    <citation type="submission" date="2019-11" db="EMBL/GenBank/DDBJ databases">
        <title>Type strains purchased from KCTC, JCM and DSMZ.</title>
        <authorList>
            <person name="Lu H."/>
        </authorList>
    </citation>
    <scope>NUCLEOTIDE SEQUENCE [LARGE SCALE GENOMIC DNA]</scope>
    <source>
        <strain evidence="2 3">JCM 31587</strain>
    </source>
</reference>
<dbReference type="AlphaFoldDB" id="A0A6L6QI61"/>
<feature type="transmembrane region" description="Helical" evidence="1">
    <location>
        <begin position="102"/>
        <end position="125"/>
    </location>
</feature>
<organism evidence="2 3">
    <name type="scientific">Massilia eburnea</name>
    <dbReference type="NCBI Taxonomy" id="1776165"/>
    <lineage>
        <taxon>Bacteria</taxon>
        <taxon>Pseudomonadati</taxon>
        <taxon>Pseudomonadota</taxon>
        <taxon>Betaproteobacteria</taxon>
        <taxon>Burkholderiales</taxon>
        <taxon>Oxalobacteraceae</taxon>
        <taxon>Telluria group</taxon>
        <taxon>Massilia</taxon>
    </lineage>
</organism>
<name>A0A6L6QI61_9BURK</name>
<accession>A0A6L6QI61</accession>
<keyword evidence="1" id="KW-1133">Transmembrane helix</keyword>
<feature type="transmembrane region" description="Helical" evidence="1">
    <location>
        <begin position="255"/>
        <end position="276"/>
    </location>
</feature>
<sequence length="635" mass="69222">MTMLAGWKWDRRTVPALLVLAALWLLCHPWEGLWHDSRLYALQALQRLHPDQFRRDLFLVYGSQDAFTLFSPIYAALISAFGLDTAALLVQETGNLLWLGSAAFLVAAFQRGLGFWLTLALLVALPSDYGPTMTTFNLAETFPTPRIFAEALGMLAMGCAVRGRWPWGVPALVLALLLHPLMAAGVGLFGVLFLAEGKQRMRLTAVAVVLISVVLAGAALLGIAPFDRLLRTMDDTWYAHVLATTSGVAWDGWVFGAWASRAAVAFSPVLAAAWLGQGARARFFGCVALTGAAGLLACWVGTGLTHNLLMLQAQPWRVMWIVQMASAIALACLWQQFWHRGRLFRALLLALCVAILTRNTFGGLLGLAAAGLLCHQGSQARPWELSPRHYRLALAFLAVLASALLREIAGGPAWTGIWQNDIPIATFDTLWLWIWLKRGVAALLGVGLLIQVWRWSGRGRQAAAYSLAFACLAVSAAVAIERANAAAWLPPKTEQAVRANFLPLIPPQATVYWEDELRYTWFVLGRSSYGSNPQMAGAVFNRGTALEGRKRLARLEQLGMADGIRKRTRLENSEAINRLPPTTVAGLAIACADPELDFVVLSRKLGPSVVASAIGGGNAFYLHDCSLLRPQREGR</sequence>
<evidence type="ECO:0000313" key="2">
    <source>
        <dbReference type="EMBL" id="MTW11800.1"/>
    </source>
</evidence>
<keyword evidence="3" id="KW-1185">Reference proteome</keyword>
<feature type="transmembrane region" description="Helical" evidence="1">
    <location>
        <begin position="316"/>
        <end position="334"/>
    </location>
</feature>
<proteinExistence type="predicted"/>
<feature type="transmembrane region" description="Helical" evidence="1">
    <location>
        <begin position="346"/>
        <end position="370"/>
    </location>
</feature>
<comment type="caution">
    <text evidence="2">The sequence shown here is derived from an EMBL/GenBank/DDBJ whole genome shotgun (WGS) entry which is preliminary data.</text>
</comment>
<evidence type="ECO:0000313" key="3">
    <source>
        <dbReference type="Proteomes" id="UP000472320"/>
    </source>
</evidence>
<feature type="transmembrane region" description="Helical" evidence="1">
    <location>
        <begin position="430"/>
        <end position="450"/>
    </location>
</feature>